<dbReference type="AlphaFoldDB" id="A0A0B2JXM3"/>
<dbReference type="Proteomes" id="UP000030993">
    <property type="component" value="Unassembled WGS sequence"/>
</dbReference>
<proteinExistence type="predicted"/>
<keyword evidence="2" id="KW-1185">Reference proteome</keyword>
<dbReference type="Pfam" id="PF10050">
    <property type="entry name" value="DUF2284"/>
    <property type="match status" value="1"/>
</dbReference>
<accession>A0A0B2JXM3</accession>
<dbReference type="RefSeq" id="WP_039210465.1">
    <property type="nucleotide sequence ID" value="NZ_JSCE01000200.1"/>
</dbReference>
<gene>
    <name evidence="1" type="ORF">NZ47_10760</name>
</gene>
<name>A0A0B2JXM3_9FIRM</name>
<evidence type="ECO:0000313" key="1">
    <source>
        <dbReference type="EMBL" id="KHM51396.1"/>
    </source>
</evidence>
<sequence length="192" mass="22435">MYSVNYQKNFINIEEFKRKYQNQEKFLAYCKECPRYNNTWSCPPLAFDVNEYLDKYTYVYVVCAKITLDERIIHEADTPDKVKDIGWKILCEIKANLEESLRSMEQLVPESISLSSGGCNNCSICTRKDGIPCRLPDKMRYSMDAFGFDLTAITKDLFNIDIQWCKDSLPKYFTLIHGLLTKSNVKAELWNL</sequence>
<protein>
    <recommendedName>
        <fullName evidence="3">Metal-binding protein</fullName>
    </recommendedName>
</protein>
<evidence type="ECO:0008006" key="3">
    <source>
        <dbReference type="Google" id="ProtNLM"/>
    </source>
</evidence>
<dbReference type="EMBL" id="JSCE01000200">
    <property type="protein sequence ID" value="KHM51396.1"/>
    <property type="molecule type" value="Genomic_DNA"/>
</dbReference>
<evidence type="ECO:0000313" key="2">
    <source>
        <dbReference type="Proteomes" id="UP000030993"/>
    </source>
</evidence>
<comment type="caution">
    <text evidence="1">The sequence shown here is derived from an EMBL/GenBank/DDBJ whole genome shotgun (WGS) entry which is preliminary data.</text>
</comment>
<dbReference type="STRING" id="82374.NZ47_10760"/>
<dbReference type="InterPro" id="IPR019271">
    <property type="entry name" value="DUF2284_metal-binding"/>
</dbReference>
<organism evidence="1 2">
    <name type="scientific">Anaerovibrio lipolyticus</name>
    <dbReference type="NCBI Taxonomy" id="82374"/>
    <lineage>
        <taxon>Bacteria</taxon>
        <taxon>Bacillati</taxon>
        <taxon>Bacillota</taxon>
        <taxon>Negativicutes</taxon>
        <taxon>Selenomonadales</taxon>
        <taxon>Selenomonadaceae</taxon>
        <taxon>Anaerovibrio</taxon>
    </lineage>
</organism>
<reference evidence="1 2" key="1">
    <citation type="journal article" date="2013" name="PLoS ONE">
        <title>Identification and characterization of three novel lipases belonging to families II and V from Anaerovibrio lipolyticus 5ST.</title>
        <authorList>
            <person name="Prive F."/>
            <person name="Kaderbhai N.N."/>
            <person name="Girdwood S."/>
            <person name="Worgan H.J."/>
            <person name="Pinloche E."/>
            <person name="Scollan N.D."/>
            <person name="Huws S.A."/>
            <person name="Newbold C.J."/>
        </authorList>
    </citation>
    <scope>NUCLEOTIDE SEQUENCE [LARGE SCALE GENOMIC DNA]</scope>
    <source>
        <strain evidence="1 2">5S</strain>
    </source>
</reference>